<feature type="region of interest" description="Disordered" evidence="1">
    <location>
        <begin position="134"/>
        <end position="227"/>
    </location>
</feature>
<feature type="compositionally biased region" description="Polar residues" evidence="1">
    <location>
        <begin position="210"/>
        <end position="219"/>
    </location>
</feature>
<sequence>MGDDSELASIPPPPGTTDNPPLPPNPPSPSSKNEETNHGVQPNWTHYYYNNFYQQQYAQYYQQLSYMMPGYNYQAYLNQFNKKDDKVQPPLPPCSPNPPLPNSNNNRPQPLLNQPKQFGHIRFQLNTKRLPQNNAILQLNNSPNSGASKKKRKRNRNNQYNLQNNNFTAPPLPPPELTPPKPAPPPETMPPEPPLPPPIEESKPPLPQESPENSQNGFGNPSDDWPESLKDYVHRSYAKCVTAIDKNQVEIILKGKITQAYQNSQLHKDWSREPLPNIHSERPSFTGQAKTVTGQLSQFQNNKKKGISPGLGARLGARRSTLRGKSKSSSRSRSRSRSPAARKTSRSKSGSPKRNRPYSGSSSSSSEESGSKPAKVTKKPKGKLSERLGPTKPKNGKASKKQKAKAKKPPPQFYSSFGSELEENSELLQQRAARFSNGKNSNSTRSSDNGFDKNQSVNAVEDRFNDNSNVSVNFDWSDCHIVGTCHDLEKSFLRLTKAPDPCDVRPIEVLKISLQNIKDKWMQKQDYFYACDQLKSVRQDLTVQGVRNDFTVEVYETHARIALEKGDHEEFNQCQTQLKMLYNEIGGENRNEFVAYRILYYIFTKNTLDIMTIMKYLNSNEKSDRCISFALKIRSAWGSGNYHKFFSLYQQAPLMTGYLIDWFIERERKDFLKCIIKSYRQTVSMTFMMQELAFRSAEECFEFLNQFSLTFVDSQRTMIDCKSSMGVLPNI</sequence>
<dbReference type="Proteomes" id="UP001153636">
    <property type="component" value="Chromosome 6"/>
</dbReference>
<evidence type="ECO:0000313" key="3">
    <source>
        <dbReference type="EMBL" id="CAH1111485.1"/>
    </source>
</evidence>
<evidence type="ECO:0000259" key="2">
    <source>
        <dbReference type="Pfam" id="PF03399"/>
    </source>
</evidence>
<feature type="compositionally biased region" description="Low complexity" evidence="1">
    <location>
        <begin position="102"/>
        <end position="114"/>
    </location>
</feature>
<feature type="domain" description="SAC3/GANP/THP3 conserved" evidence="2">
    <location>
        <begin position="496"/>
        <end position="711"/>
    </location>
</feature>
<feature type="compositionally biased region" description="Polar residues" evidence="1">
    <location>
        <begin position="134"/>
        <end position="147"/>
    </location>
</feature>
<feature type="compositionally biased region" description="Basic residues" evidence="1">
    <location>
        <begin position="394"/>
        <end position="408"/>
    </location>
</feature>
<dbReference type="AlphaFoldDB" id="A0A9P0GIY8"/>
<feature type="compositionally biased region" description="Polar residues" evidence="1">
    <location>
        <begin position="437"/>
        <end position="454"/>
    </location>
</feature>
<evidence type="ECO:0000313" key="4">
    <source>
        <dbReference type="Proteomes" id="UP001153636"/>
    </source>
</evidence>
<feature type="compositionally biased region" description="Basic residues" evidence="1">
    <location>
        <begin position="343"/>
        <end position="356"/>
    </location>
</feature>
<accession>A0A9P0GIY8</accession>
<organism evidence="3 4">
    <name type="scientific">Psylliodes chrysocephalus</name>
    <dbReference type="NCBI Taxonomy" id="3402493"/>
    <lineage>
        <taxon>Eukaryota</taxon>
        <taxon>Metazoa</taxon>
        <taxon>Ecdysozoa</taxon>
        <taxon>Arthropoda</taxon>
        <taxon>Hexapoda</taxon>
        <taxon>Insecta</taxon>
        <taxon>Pterygota</taxon>
        <taxon>Neoptera</taxon>
        <taxon>Endopterygota</taxon>
        <taxon>Coleoptera</taxon>
        <taxon>Polyphaga</taxon>
        <taxon>Cucujiformia</taxon>
        <taxon>Chrysomeloidea</taxon>
        <taxon>Chrysomelidae</taxon>
        <taxon>Galerucinae</taxon>
        <taxon>Alticini</taxon>
        <taxon>Psylliodes</taxon>
    </lineage>
</organism>
<dbReference type="GO" id="GO:0005634">
    <property type="term" value="C:nucleus"/>
    <property type="evidence" value="ECO:0007669"/>
    <property type="project" value="TreeGrafter"/>
</dbReference>
<feature type="compositionally biased region" description="Pro residues" evidence="1">
    <location>
        <begin position="170"/>
        <end position="208"/>
    </location>
</feature>
<feature type="region of interest" description="Disordered" evidence="1">
    <location>
        <begin position="1"/>
        <end position="39"/>
    </location>
</feature>
<evidence type="ECO:0000256" key="1">
    <source>
        <dbReference type="SAM" id="MobiDB-lite"/>
    </source>
</evidence>
<feature type="region of interest" description="Disordered" evidence="1">
    <location>
        <begin position="272"/>
        <end position="421"/>
    </location>
</feature>
<feature type="compositionally biased region" description="Low complexity" evidence="1">
    <location>
        <begin position="359"/>
        <end position="374"/>
    </location>
</feature>
<dbReference type="InterPro" id="IPR005062">
    <property type="entry name" value="SAC3/GANP/THP3_conserved"/>
</dbReference>
<gene>
    <name evidence="3" type="ORF">PSYICH_LOCUS11935</name>
</gene>
<dbReference type="EMBL" id="OV651818">
    <property type="protein sequence ID" value="CAH1111485.1"/>
    <property type="molecule type" value="Genomic_DNA"/>
</dbReference>
<feature type="compositionally biased region" description="Pro residues" evidence="1">
    <location>
        <begin position="10"/>
        <end position="29"/>
    </location>
</feature>
<dbReference type="OrthoDB" id="199574at2759"/>
<dbReference type="FunFam" id="1.25.40.990:FF:000010">
    <property type="entry name" value="Leukocyte receptor cluster member"/>
    <property type="match status" value="1"/>
</dbReference>
<dbReference type="PANTHER" id="PTHR12436">
    <property type="entry name" value="80 KDA MCM3-ASSOCIATED PROTEIN"/>
    <property type="match status" value="1"/>
</dbReference>
<dbReference type="InterPro" id="IPR045107">
    <property type="entry name" value="SAC3/GANP/THP3"/>
</dbReference>
<dbReference type="Gene3D" id="1.25.40.990">
    <property type="match status" value="1"/>
</dbReference>
<name>A0A9P0GIY8_9CUCU</name>
<feature type="compositionally biased region" description="Basic residues" evidence="1">
    <location>
        <begin position="316"/>
        <end position="336"/>
    </location>
</feature>
<protein>
    <recommendedName>
        <fullName evidence="2">SAC3/GANP/THP3 conserved domain-containing protein</fullName>
    </recommendedName>
</protein>
<feature type="compositionally biased region" description="Low complexity" evidence="1">
    <location>
        <begin position="157"/>
        <end position="166"/>
    </location>
</feature>
<reference evidence="3" key="1">
    <citation type="submission" date="2022-01" db="EMBL/GenBank/DDBJ databases">
        <authorList>
            <person name="King R."/>
        </authorList>
    </citation>
    <scope>NUCLEOTIDE SEQUENCE</scope>
</reference>
<keyword evidence="4" id="KW-1185">Reference proteome</keyword>
<dbReference type="PANTHER" id="PTHR12436:SF4">
    <property type="entry name" value="LEUKOCYTE RECEPTOR CLUSTER MEMBER 8"/>
    <property type="match status" value="1"/>
</dbReference>
<dbReference type="Pfam" id="PF03399">
    <property type="entry name" value="SAC3_GANP"/>
    <property type="match status" value="1"/>
</dbReference>
<proteinExistence type="predicted"/>
<feature type="compositionally biased region" description="Pro residues" evidence="1">
    <location>
        <begin position="89"/>
        <end position="101"/>
    </location>
</feature>
<feature type="compositionally biased region" description="Polar residues" evidence="1">
    <location>
        <begin position="283"/>
        <end position="301"/>
    </location>
</feature>
<feature type="region of interest" description="Disordered" evidence="1">
    <location>
        <begin position="83"/>
        <end position="114"/>
    </location>
</feature>
<feature type="region of interest" description="Disordered" evidence="1">
    <location>
        <begin position="435"/>
        <end position="454"/>
    </location>
</feature>